<evidence type="ECO:0000313" key="9">
    <source>
        <dbReference type="EMBL" id="CAL4767946.1"/>
    </source>
</evidence>
<proteinExistence type="predicted"/>
<dbReference type="GO" id="GO:0005249">
    <property type="term" value="F:voltage-gated potassium channel activity"/>
    <property type="evidence" value="ECO:0007669"/>
    <property type="project" value="InterPro"/>
</dbReference>
<dbReference type="PRINTS" id="PR01463">
    <property type="entry name" value="EAGCHANLFMLY"/>
</dbReference>
<dbReference type="Gene3D" id="1.10.287.70">
    <property type="match status" value="1"/>
</dbReference>
<keyword evidence="4 5" id="KW-0472">Membrane</keyword>
<protein>
    <recommendedName>
        <fullName evidence="6">Ion transport domain-containing protein</fullName>
    </recommendedName>
</protein>
<reference evidence="8" key="2">
    <citation type="submission" date="2024-04" db="EMBL/GenBank/DDBJ databases">
        <authorList>
            <person name="Chen Y."/>
            <person name="Shah S."/>
            <person name="Dougan E. K."/>
            <person name="Thang M."/>
            <person name="Chan C."/>
        </authorList>
    </citation>
    <scope>NUCLEOTIDE SEQUENCE [LARGE SCALE GENOMIC DNA]</scope>
</reference>
<evidence type="ECO:0000256" key="2">
    <source>
        <dbReference type="ARBA" id="ARBA00022692"/>
    </source>
</evidence>
<dbReference type="Pfam" id="PF00520">
    <property type="entry name" value="Ion_trans"/>
    <property type="match status" value="1"/>
</dbReference>
<evidence type="ECO:0000256" key="5">
    <source>
        <dbReference type="SAM" id="Phobius"/>
    </source>
</evidence>
<dbReference type="EMBL" id="CAMXCT030000571">
    <property type="protein sequence ID" value="CAL4767946.1"/>
    <property type="molecule type" value="Genomic_DNA"/>
</dbReference>
<dbReference type="PANTHER" id="PTHR10217:SF435">
    <property type="entry name" value="POTASSIUM VOLTAGE-GATED CHANNEL PROTEIN EAG"/>
    <property type="match status" value="1"/>
</dbReference>
<dbReference type="EMBL" id="CAMXCT010000571">
    <property type="protein sequence ID" value="CAI3980634.1"/>
    <property type="molecule type" value="Genomic_DNA"/>
</dbReference>
<gene>
    <name evidence="7" type="ORF">C1SCF055_LOCUS8497</name>
</gene>
<evidence type="ECO:0000256" key="1">
    <source>
        <dbReference type="ARBA" id="ARBA00004141"/>
    </source>
</evidence>
<dbReference type="PANTHER" id="PTHR10217">
    <property type="entry name" value="VOLTAGE AND LIGAND GATED POTASSIUM CHANNEL"/>
    <property type="match status" value="1"/>
</dbReference>
<dbReference type="SUPFAM" id="SSF81324">
    <property type="entry name" value="Voltage-gated potassium channels"/>
    <property type="match status" value="1"/>
</dbReference>
<keyword evidence="3 5" id="KW-1133">Transmembrane helix</keyword>
<accession>A0A9P1BW94</accession>
<dbReference type="GO" id="GO:0005886">
    <property type="term" value="C:plasma membrane"/>
    <property type="evidence" value="ECO:0007669"/>
    <property type="project" value="TreeGrafter"/>
</dbReference>
<evidence type="ECO:0000256" key="4">
    <source>
        <dbReference type="ARBA" id="ARBA00023136"/>
    </source>
</evidence>
<feature type="transmembrane region" description="Helical" evidence="5">
    <location>
        <begin position="12"/>
        <end position="31"/>
    </location>
</feature>
<keyword evidence="10" id="KW-1185">Reference proteome</keyword>
<comment type="caution">
    <text evidence="7">The sequence shown here is derived from an EMBL/GenBank/DDBJ whole genome shotgun (WGS) entry which is preliminary data.</text>
</comment>
<evidence type="ECO:0000313" key="7">
    <source>
        <dbReference type="EMBL" id="CAI3980634.1"/>
    </source>
</evidence>
<feature type="domain" description="Ion transport" evidence="6">
    <location>
        <begin position="11"/>
        <end position="254"/>
    </location>
</feature>
<dbReference type="Proteomes" id="UP001152797">
    <property type="component" value="Unassembled WGS sequence"/>
</dbReference>
<evidence type="ECO:0000313" key="8">
    <source>
        <dbReference type="EMBL" id="CAL1134009.1"/>
    </source>
</evidence>
<dbReference type="InterPro" id="IPR003938">
    <property type="entry name" value="K_chnl_volt-dep_EAG/ELK/ERG"/>
</dbReference>
<dbReference type="EMBL" id="CAMXCT020000571">
    <property type="protein sequence ID" value="CAL1134009.1"/>
    <property type="molecule type" value="Genomic_DNA"/>
</dbReference>
<dbReference type="OrthoDB" id="417811at2759"/>
<dbReference type="AlphaFoldDB" id="A0A9P1BW94"/>
<feature type="transmembrane region" description="Helical" evidence="5">
    <location>
        <begin position="134"/>
        <end position="154"/>
    </location>
</feature>
<dbReference type="GO" id="GO:0042391">
    <property type="term" value="P:regulation of membrane potential"/>
    <property type="evidence" value="ECO:0007669"/>
    <property type="project" value="TreeGrafter"/>
</dbReference>
<name>A0A9P1BW94_9DINO</name>
<keyword evidence="9" id="KW-0406">Ion transport</keyword>
<organism evidence="7">
    <name type="scientific">Cladocopium goreaui</name>
    <dbReference type="NCBI Taxonomy" id="2562237"/>
    <lineage>
        <taxon>Eukaryota</taxon>
        <taxon>Sar</taxon>
        <taxon>Alveolata</taxon>
        <taxon>Dinophyceae</taxon>
        <taxon>Suessiales</taxon>
        <taxon>Symbiodiniaceae</taxon>
        <taxon>Cladocopium</taxon>
    </lineage>
</organism>
<keyword evidence="9" id="KW-0813">Transport</keyword>
<evidence type="ECO:0000313" key="10">
    <source>
        <dbReference type="Proteomes" id="UP001152797"/>
    </source>
</evidence>
<feature type="transmembrane region" description="Helical" evidence="5">
    <location>
        <begin position="223"/>
        <end position="241"/>
    </location>
</feature>
<evidence type="ECO:0000256" key="3">
    <source>
        <dbReference type="ARBA" id="ARBA00022989"/>
    </source>
</evidence>
<reference evidence="7" key="1">
    <citation type="submission" date="2022-10" db="EMBL/GenBank/DDBJ databases">
        <authorList>
            <person name="Chen Y."/>
            <person name="Dougan E. K."/>
            <person name="Chan C."/>
            <person name="Rhodes N."/>
            <person name="Thang M."/>
        </authorList>
    </citation>
    <scope>NUCLEOTIDE SEQUENCE</scope>
</reference>
<evidence type="ECO:0000259" key="6">
    <source>
        <dbReference type="Pfam" id="PF00520"/>
    </source>
</evidence>
<keyword evidence="9" id="KW-0407">Ion channel</keyword>
<sequence>MMAEGMLDRPLDFVVNCLFYVDLVLNFFLSYKNAKGHEVVDLRLTAKNYLRSYFLPNLIACIPPQLIEAFFSEGMSLDRRNRRGDILEVTRFSRLQRMSRLARLVRLIQLSKLIRFLDESPMVAQFRNLRGVRILNLFCMLSWVAHMVCCGWYLCASLQTAVPYQDTWLGMRIADASGGNLVIRGDGSPQTPEVQWLHSFYFVLTVFTTVGFGDMSAFTPAEIGYVCCTMLLGAIVNSIILNEVISTLTRMDEHSSRVAQQMQVVQDFSDHCDLSRPLRKQFLGSMSDIG</sequence>
<dbReference type="InterPro" id="IPR050818">
    <property type="entry name" value="KCNH_animal-type"/>
</dbReference>
<comment type="subcellular location">
    <subcellularLocation>
        <location evidence="1">Membrane</location>
        <topology evidence="1">Multi-pass membrane protein</topology>
    </subcellularLocation>
</comment>
<dbReference type="InterPro" id="IPR005821">
    <property type="entry name" value="Ion_trans_dom"/>
</dbReference>
<keyword evidence="2 5" id="KW-0812">Transmembrane</keyword>